<protein>
    <submittedName>
        <fullName evidence="1">Uncharacterized protein</fullName>
    </submittedName>
</protein>
<evidence type="ECO:0000313" key="2">
    <source>
        <dbReference type="Proteomes" id="UP000051326"/>
    </source>
</evidence>
<accession>A0A0P1HPH1</accession>
<sequence length="228" mass="25905">MNSLDMGKTLSGYLHTLSQAGLQVEMFTDFEKVPETAALSGRQFQMPGFAIERTDHTENSAFWLFLKENGTYIGGAAAMLQDLGRETLADFLMRTSRHQFPNPAGGGVESVAEPLAREVSGRLAYIGELNFLPGRRGKRAERLAPFMRIFQILAIQKWDVDWIYAFIPDRHMQARLDLVYGFTRAIPRAQKWRAPEPEVRSSTEWFVGSSRLEMEHMLLSDLAEFDIL</sequence>
<dbReference type="RefSeq" id="WP_058287799.1">
    <property type="nucleotide sequence ID" value="NZ_CYSR01000036.1"/>
</dbReference>
<organism evidence="1 2">
    <name type="scientific">Leisingera aquaemixtae</name>
    <dbReference type="NCBI Taxonomy" id="1396826"/>
    <lineage>
        <taxon>Bacteria</taxon>
        <taxon>Pseudomonadati</taxon>
        <taxon>Pseudomonadota</taxon>
        <taxon>Alphaproteobacteria</taxon>
        <taxon>Rhodobacterales</taxon>
        <taxon>Roseobacteraceae</taxon>
        <taxon>Leisingera</taxon>
    </lineage>
</organism>
<evidence type="ECO:0000313" key="1">
    <source>
        <dbReference type="EMBL" id="CUI01806.1"/>
    </source>
</evidence>
<dbReference type="Proteomes" id="UP000051326">
    <property type="component" value="Unassembled WGS sequence"/>
</dbReference>
<dbReference type="AlphaFoldDB" id="A0A0P1HPH1"/>
<gene>
    <name evidence="1" type="ORF">PHA8399_03953</name>
</gene>
<name>A0A0P1HPH1_9RHOB</name>
<dbReference type="EMBL" id="CYSR01000036">
    <property type="protein sequence ID" value="CUI01806.1"/>
    <property type="molecule type" value="Genomic_DNA"/>
</dbReference>
<proteinExistence type="predicted"/>
<reference evidence="1 2" key="1">
    <citation type="submission" date="2015-09" db="EMBL/GenBank/DDBJ databases">
        <authorList>
            <consortium name="Swine Surveillance"/>
        </authorList>
    </citation>
    <scope>NUCLEOTIDE SEQUENCE [LARGE SCALE GENOMIC DNA]</scope>
    <source>
        <strain evidence="1 2">CECT 8399</strain>
    </source>
</reference>